<dbReference type="EMBL" id="CAIJEN010000003">
    <property type="protein sequence ID" value="CAD0083847.1"/>
    <property type="molecule type" value="Genomic_DNA"/>
</dbReference>
<evidence type="ECO:0000313" key="2">
    <source>
        <dbReference type="EMBL" id="CAD0083847.1"/>
    </source>
</evidence>
<protein>
    <submittedName>
        <fullName evidence="2">Uncharacterized protein</fullName>
    </submittedName>
</protein>
<name>A0A9N8P632_9PEZI</name>
<feature type="chain" id="PRO_5040158846" evidence="1">
    <location>
        <begin position="17"/>
        <end position="76"/>
    </location>
</feature>
<evidence type="ECO:0000256" key="1">
    <source>
        <dbReference type="SAM" id="SignalP"/>
    </source>
</evidence>
<proteinExistence type="predicted"/>
<gene>
    <name evidence="2" type="ORF">AWRI4619_LOCUS2414</name>
</gene>
<evidence type="ECO:0000313" key="3">
    <source>
        <dbReference type="Proteomes" id="UP000716446"/>
    </source>
</evidence>
<dbReference type="AlphaFoldDB" id="A0A9N8P632"/>
<accession>A0A9N8P632</accession>
<organism evidence="2 3">
    <name type="scientific">Aureobasidium vineae</name>
    <dbReference type="NCBI Taxonomy" id="2773715"/>
    <lineage>
        <taxon>Eukaryota</taxon>
        <taxon>Fungi</taxon>
        <taxon>Dikarya</taxon>
        <taxon>Ascomycota</taxon>
        <taxon>Pezizomycotina</taxon>
        <taxon>Dothideomycetes</taxon>
        <taxon>Dothideomycetidae</taxon>
        <taxon>Dothideales</taxon>
        <taxon>Saccotheciaceae</taxon>
        <taxon>Aureobasidium</taxon>
    </lineage>
</organism>
<feature type="signal peptide" evidence="1">
    <location>
        <begin position="1"/>
        <end position="16"/>
    </location>
</feature>
<keyword evidence="1" id="KW-0732">Signal</keyword>
<sequence>MKVLTSIFAIATAVSAAATTPTSSAVPVSLRCALHPTSAVPWTHPCAVAPMCSVLLTCPAPLLGSLGSLGVVCSAA</sequence>
<comment type="caution">
    <text evidence="2">The sequence shown here is derived from an EMBL/GenBank/DDBJ whole genome shotgun (WGS) entry which is preliminary data.</text>
</comment>
<reference evidence="2" key="1">
    <citation type="submission" date="2020-06" db="EMBL/GenBank/DDBJ databases">
        <authorList>
            <person name="Onetto C."/>
        </authorList>
    </citation>
    <scope>NUCLEOTIDE SEQUENCE</scope>
</reference>
<keyword evidence="3" id="KW-1185">Reference proteome</keyword>
<dbReference type="Proteomes" id="UP000716446">
    <property type="component" value="Unassembled WGS sequence"/>
</dbReference>